<accession>A0ACC6T7C5</accession>
<gene>
    <name evidence="1" type="ORF">NKI81_28500</name>
</gene>
<sequence>MMDDAEIVFQVPGCTTARTFRAETTIPYSGRDPRPDGTQNNGWFDLRGRPELVSEIKEAAESPGLQAVLRELAASDSIIFSSACDRTVANIGERGPGGFHWEAGAFVVTAFADARLNRDSDNHINVAKEVWKNIAAAADWSAAPILFELTAEPLKLFFGQSDCHCLMLKALGFGHSPEQAIASMESALQLIAGSLRELADTPTEFESRFVLTVTCLNPGCQKPIPFDLEPSPGSEVPVWEDLPTKLSILCPSCGITGEYYPRQVRRGKAIPTQ</sequence>
<dbReference type="Proteomes" id="UP001480082">
    <property type="component" value="Unassembled WGS sequence"/>
</dbReference>
<comment type="caution">
    <text evidence="1">The sequence shown here is derived from an EMBL/GenBank/DDBJ whole genome shotgun (WGS) entry which is preliminary data.</text>
</comment>
<keyword evidence="2" id="KW-1185">Reference proteome</keyword>
<reference evidence="1 2" key="1">
    <citation type="journal article" date="2024" name="Proc. Natl. Acad. Sci. U.S.A.">
        <title>The evolutionary genomics of adaptation to stress in wild rhizobium bacteria.</title>
        <authorList>
            <person name="Kehlet-Delgado H."/>
            <person name="Montoya A.P."/>
            <person name="Jensen K.T."/>
            <person name="Wendlandt C.E."/>
            <person name="Dexheimer C."/>
            <person name="Roberts M."/>
            <person name="Torres Martinez L."/>
            <person name="Friesen M.L."/>
            <person name="Griffitts J.S."/>
            <person name="Porter S.S."/>
        </authorList>
    </citation>
    <scope>NUCLEOTIDE SEQUENCE [LARGE SCALE GENOMIC DNA]</scope>
    <source>
        <strain evidence="1 2">M0468</strain>
    </source>
</reference>
<evidence type="ECO:0000313" key="2">
    <source>
        <dbReference type="Proteomes" id="UP001480082"/>
    </source>
</evidence>
<evidence type="ECO:0000313" key="1">
    <source>
        <dbReference type="EMBL" id="MER9287815.1"/>
    </source>
</evidence>
<name>A0ACC6T7C5_9HYPH</name>
<organism evidence="1 2">
    <name type="scientific">Mesorhizobium australicum</name>
    <dbReference type="NCBI Taxonomy" id="536018"/>
    <lineage>
        <taxon>Bacteria</taxon>
        <taxon>Pseudomonadati</taxon>
        <taxon>Pseudomonadota</taxon>
        <taxon>Alphaproteobacteria</taxon>
        <taxon>Hyphomicrobiales</taxon>
        <taxon>Phyllobacteriaceae</taxon>
        <taxon>Mesorhizobium</taxon>
    </lineage>
</organism>
<protein>
    <submittedName>
        <fullName evidence="1">Uncharacterized protein</fullName>
    </submittedName>
</protein>
<proteinExistence type="predicted"/>
<dbReference type="EMBL" id="JAMYRI010000025">
    <property type="protein sequence ID" value="MER9287815.1"/>
    <property type="molecule type" value="Genomic_DNA"/>
</dbReference>